<dbReference type="EMBL" id="CAJNRF010006846">
    <property type="protein sequence ID" value="CAF2085150.1"/>
    <property type="molecule type" value="Genomic_DNA"/>
</dbReference>
<dbReference type="Proteomes" id="UP000663856">
    <property type="component" value="Unassembled WGS sequence"/>
</dbReference>
<feature type="transmembrane region" description="Helical" evidence="1">
    <location>
        <begin position="23"/>
        <end position="43"/>
    </location>
</feature>
<organism evidence="2 3">
    <name type="scientific">Rotaria magnacalcarata</name>
    <dbReference type="NCBI Taxonomy" id="392030"/>
    <lineage>
        <taxon>Eukaryota</taxon>
        <taxon>Metazoa</taxon>
        <taxon>Spiralia</taxon>
        <taxon>Gnathifera</taxon>
        <taxon>Rotifera</taxon>
        <taxon>Eurotatoria</taxon>
        <taxon>Bdelloidea</taxon>
        <taxon>Philodinida</taxon>
        <taxon>Philodinidae</taxon>
        <taxon>Rotaria</taxon>
    </lineage>
</organism>
<evidence type="ECO:0000313" key="3">
    <source>
        <dbReference type="Proteomes" id="UP000663856"/>
    </source>
</evidence>
<keyword evidence="1" id="KW-1133">Transmembrane helix</keyword>
<dbReference type="AlphaFoldDB" id="A0A816SVA5"/>
<comment type="caution">
    <text evidence="2">The sequence shown here is derived from an EMBL/GenBank/DDBJ whole genome shotgun (WGS) entry which is preliminary data.</text>
</comment>
<gene>
    <name evidence="2" type="ORF">WKI299_LOCUS16970</name>
</gene>
<evidence type="ECO:0000256" key="1">
    <source>
        <dbReference type="SAM" id="Phobius"/>
    </source>
</evidence>
<sequence>MILSSQLLSELIDAHKKRLRKQLMYVLIIFGIMGVIGLVLFGVSYAVPKCEGDIEECSRTATALFVIGLTFVGSTAFIIPLIICIWSCQMSRQWSDLKDNVSREQVIVWRFDGEEWIRYLNYIHGPDRQWRELAPLSCFCCRRESYERLQNRQYGHVVLYGNGFIIDELHFVSFRAYSLLGIELQNFGQQPTTLGLRFRTFLNAGKNSRNVYFDLFAPSSVTQEQLLTIAQWYNRSISGSNRLNMALGGVHLAASVIQLAS</sequence>
<accession>A0A816SVA5</accession>
<evidence type="ECO:0000313" key="2">
    <source>
        <dbReference type="EMBL" id="CAF2085150.1"/>
    </source>
</evidence>
<keyword evidence="1" id="KW-0812">Transmembrane</keyword>
<name>A0A816SVA5_9BILA</name>
<keyword evidence="1" id="KW-0472">Membrane</keyword>
<feature type="transmembrane region" description="Helical" evidence="1">
    <location>
        <begin position="63"/>
        <end position="88"/>
    </location>
</feature>
<protein>
    <submittedName>
        <fullName evidence="2">Uncharacterized protein</fullName>
    </submittedName>
</protein>
<proteinExistence type="predicted"/>
<reference evidence="2" key="1">
    <citation type="submission" date="2021-02" db="EMBL/GenBank/DDBJ databases">
        <authorList>
            <person name="Nowell W R."/>
        </authorList>
    </citation>
    <scope>NUCLEOTIDE SEQUENCE</scope>
</reference>